<comment type="caution">
    <text evidence="1">The sequence shown here is derived from an EMBL/GenBank/DDBJ whole genome shotgun (WGS) entry which is preliminary data.</text>
</comment>
<proteinExistence type="predicted"/>
<organism evidence="1 2">
    <name type="scientific">Hydrogenophaga bisanensis</name>
    <dbReference type="NCBI Taxonomy" id="439611"/>
    <lineage>
        <taxon>Bacteria</taxon>
        <taxon>Pseudomonadati</taxon>
        <taxon>Pseudomonadota</taxon>
        <taxon>Betaproteobacteria</taxon>
        <taxon>Burkholderiales</taxon>
        <taxon>Comamonadaceae</taxon>
        <taxon>Hydrogenophaga</taxon>
    </lineage>
</organism>
<evidence type="ECO:0000313" key="2">
    <source>
        <dbReference type="Proteomes" id="UP001596495"/>
    </source>
</evidence>
<dbReference type="RefSeq" id="WP_382254867.1">
    <property type="nucleotide sequence ID" value="NZ_JBHTBX010000003.1"/>
</dbReference>
<sequence length="692" mass="77029">MPTTHSPLFEACLQQALVQSREWVPRWLSKLSESLQIKEAAAFNAQDKHQYHQSHKVLASYRDLVAARFIEMLATALPQEGAGLSDAAGKVRRLDHLSLDDLELMDDHQVHETVEQGRVLQIVKMAVDEELVAFNALLSRTRGLSVVRPDANPLRPDVLVQSLMKALDSLHVDAAIRSHWFHCGAVALGQEVLQFYRDLSGWLAQQGVQPAGYVVTQLPDPKVPPARPAAGEAQVMAGRRVDAPDELLTLDHLHHLLVGNLEESGAQVTDQGVSGSGNAMVKTLAAEVVSLMMRNITDDVRLLTPIRDMLGTLKPALLQMARNDPRFFADRQNPARRLLEAITERAMAFTSEQDPGFTAFAELVRESVGVLQSDGPQMKERLERQFARLKQVANPAMAPTRGQAVQTLVKVEQRNLLAQRVASEMEARNDFARAPGVVRRFLTGPWAQVVAQARLEANAPGIDLPEDAPAQRYMAILPDLLWSSQLALASRNRPRLIKVIPPMLRTLREGLDSIDYPRTQSESFFQALMGLHEAAYKTQHRELSVQPEPEVSVLDDDADDAWLRPEEAKETGFMDDLESTTQPAFEETQPMSRDWQDIRTESEGSSALPMSVGTWVDLWREDRAVRCQLTWASPHGTMFLFNAVNGQSISLTRRGLNHVLETGRLRVVARHGTVDDALDAVARQAWINSMKA</sequence>
<dbReference type="Proteomes" id="UP001596495">
    <property type="component" value="Unassembled WGS sequence"/>
</dbReference>
<evidence type="ECO:0000313" key="1">
    <source>
        <dbReference type="EMBL" id="MFC7434036.1"/>
    </source>
</evidence>
<accession>A0ABW2R7K5</accession>
<protein>
    <submittedName>
        <fullName evidence="1">DUF1631 family protein</fullName>
    </submittedName>
</protein>
<keyword evidence="2" id="KW-1185">Reference proteome</keyword>
<gene>
    <name evidence="1" type="ORF">ACFQNJ_05880</name>
</gene>
<dbReference type="InterPro" id="IPR012434">
    <property type="entry name" value="DUF1631"/>
</dbReference>
<dbReference type="EMBL" id="JBHTBX010000003">
    <property type="protein sequence ID" value="MFC7434036.1"/>
    <property type="molecule type" value="Genomic_DNA"/>
</dbReference>
<reference evidence="2" key="1">
    <citation type="journal article" date="2019" name="Int. J. Syst. Evol. Microbiol.">
        <title>The Global Catalogue of Microorganisms (GCM) 10K type strain sequencing project: providing services to taxonomists for standard genome sequencing and annotation.</title>
        <authorList>
            <consortium name="The Broad Institute Genomics Platform"/>
            <consortium name="The Broad Institute Genome Sequencing Center for Infectious Disease"/>
            <person name="Wu L."/>
            <person name="Ma J."/>
        </authorList>
    </citation>
    <scope>NUCLEOTIDE SEQUENCE [LARGE SCALE GENOMIC DNA]</scope>
    <source>
        <strain evidence="2">CCUG 54518</strain>
    </source>
</reference>
<dbReference type="Pfam" id="PF07793">
    <property type="entry name" value="DUF1631"/>
    <property type="match status" value="2"/>
</dbReference>
<name>A0ABW2R7K5_9BURK</name>